<evidence type="ECO:0000313" key="3">
    <source>
        <dbReference type="Proteomes" id="UP000076023"/>
    </source>
</evidence>
<name>A0A146G3R6_TERSA</name>
<dbReference type="AlphaFoldDB" id="A0A146G3R6"/>
<sequence>MAEHGAEDSPIPSVLNELERLKGHVHETLVHYEKRLEAEINVVREILEKQLRQQKLSHAKLRDLRDMLTLLRHVQLKADKGRRKDLKKLESVVSDLTMLIENW</sequence>
<dbReference type="STRING" id="690879.TSACC_268"/>
<feature type="coiled-coil region" evidence="1">
    <location>
        <begin position="33"/>
        <end position="64"/>
    </location>
</feature>
<organism evidence="2 3">
    <name type="scientific">Terrimicrobium sacchariphilum</name>
    <dbReference type="NCBI Taxonomy" id="690879"/>
    <lineage>
        <taxon>Bacteria</taxon>
        <taxon>Pseudomonadati</taxon>
        <taxon>Verrucomicrobiota</taxon>
        <taxon>Terrimicrobiia</taxon>
        <taxon>Terrimicrobiales</taxon>
        <taxon>Terrimicrobiaceae</taxon>
        <taxon>Terrimicrobium</taxon>
    </lineage>
</organism>
<protein>
    <submittedName>
        <fullName evidence="2">Uncharacterized protein</fullName>
    </submittedName>
</protein>
<evidence type="ECO:0000313" key="2">
    <source>
        <dbReference type="EMBL" id="GAT31674.1"/>
    </source>
</evidence>
<keyword evidence="1" id="KW-0175">Coiled coil</keyword>
<comment type="caution">
    <text evidence="2">The sequence shown here is derived from an EMBL/GenBank/DDBJ whole genome shotgun (WGS) entry which is preliminary data.</text>
</comment>
<gene>
    <name evidence="2" type="ORF">TSACC_268</name>
</gene>
<accession>A0A146G3R6</accession>
<keyword evidence="3" id="KW-1185">Reference proteome</keyword>
<dbReference type="Proteomes" id="UP000076023">
    <property type="component" value="Unassembled WGS sequence"/>
</dbReference>
<reference evidence="3" key="1">
    <citation type="journal article" date="2017" name="Genome Announc.">
        <title>Draft Genome Sequence of Terrimicrobium sacchariphilum NM-5T, a Facultative Anaerobic Soil Bacterium of the Class Spartobacteria.</title>
        <authorList>
            <person name="Qiu Y.L."/>
            <person name="Tourlousse D.M."/>
            <person name="Matsuura N."/>
            <person name="Ohashi A."/>
            <person name="Sekiguchi Y."/>
        </authorList>
    </citation>
    <scope>NUCLEOTIDE SEQUENCE [LARGE SCALE GENOMIC DNA]</scope>
    <source>
        <strain evidence="3">NM-5</strain>
    </source>
</reference>
<proteinExistence type="predicted"/>
<dbReference type="InParanoid" id="A0A146G3R6"/>
<dbReference type="EMBL" id="BDCO01000002">
    <property type="protein sequence ID" value="GAT31674.1"/>
    <property type="molecule type" value="Genomic_DNA"/>
</dbReference>
<dbReference type="OrthoDB" id="195286at2"/>
<evidence type="ECO:0000256" key="1">
    <source>
        <dbReference type="SAM" id="Coils"/>
    </source>
</evidence>
<dbReference type="RefSeq" id="WP_075077562.1">
    <property type="nucleotide sequence ID" value="NZ_BDCO01000002.1"/>
</dbReference>